<sequence>MTKQVHFTFLRSIGWIIGSYLIVVSALAGTTGPVSADTCRHPEPPVLTGSATSVCRYEAVTLSATGCAGTVVWSTGDTGPTITVRPARSATYMAICRLKPGCISCFSEPYLVTVKTPSAPVVTASATRVCPGDPVTLTASGCAGTVRWLGPGDTEIGIGSTYSGTLTQSAVFRAVCEQNQCLSSASQRTGIEVAIPAVPLVAIDKSTVCLGQAVQLTASGCLGTVRWSDGTTGITTRVKPAASTTYKAVCQIGTCQSDSSAGVRVEVQPSDKPLILLTSLQNSCPLMTADLTKAIRESDAASQQLRYSFRKGTQPDAPAVQSPTAVLAGTYYIIGQDENGCLTEPNPVQVSISACANAIPPCLSSPATVRVWIDSLNWSAGVVTLRGRLGGSAERVEWQSSGGGLFTDAGPATRYLLSEQDRQRGAVTFTVQTPDPDGNGPCVGASAQLTAQAPHPEMIGLSMAVSEPLWLTGSKGRLVELTYRLSVVNSGRNPLQHVQLSNNLETAFGAVGARLEAVTVRADAGLLLNAAYTGRGADTTLLGVGNQLLAAARANLWITVRLAVDQAQTLTFTNQALAWATDLNGTICRDQSTSGVEADPDRNQDPTDNSEPTRVTIHSLPPGESATALFIPDGFSPNNDGINDRFVIQQVPPGVSIRLDVYNRWGQLVYRQNEYKNDWDGTANQGTAVTARQGLPDGTYYYQVQLSDGREFSRVLTLMR</sequence>
<evidence type="ECO:0000313" key="4">
    <source>
        <dbReference type="Proteomes" id="UP000290407"/>
    </source>
</evidence>
<gene>
    <name evidence="3" type="ORF">EQG79_19465</name>
</gene>
<proteinExistence type="predicted"/>
<keyword evidence="4" id="KW-1185">Reference proteome</keyword>
<keyword evidence="2" id="KW-0472">Membrane</keyword>
<name>A0A4Q2UNY5_9BACT</name>
<keyword evidence="2" id="KW-1133">Transmembrane helix</keyword>
<accession>A0A4Q2UNY5</accession>
<dbReference type="AlphaFoldDB" id="A0A4Q2UNY5"/>
<comment type="caution">
    <text evidence="3">The sequence shown here is derived from an EMBL/GenBank/DDBJ whole genome shotgun (WGS) entry which is preliminary data.</text>
</comment>
<dbReference type="Proteomes" id="UP000290407">
    <property type="component" value="Unassembled WGS sequence"/>
</dbReference>
<reference evidence="3 4" key="1">
    <citation type="submission" date="2019-01" db="EMBL/GenBank/DDBJ databases">
        <title>Spirosoma flava sp. nov., a propanil-degrading bacterium isolated from herbicide-contaminated soil.</title>
        <authorList>
            <person name="Zhang L."/>
            <person name="Jiang J.-D."/>
        </authorList>
    </citation>
    <scope>NUCLEOTIDE SEQUENCE [LARGE SCALE GENOMIC DNA]</scope>
    <source>
        <strain evidence="3 4">TY50</strain>
    </source>
</reference>
<organism evidence="3 4">
    <name type="scientific">Spirosoma sordidisoli</name>
    <dbReference type="NCBI Taxonomy" id="2502893"/>
    <lineage>
        <taxon>Bacteria</taxon>
        <taxon>Pseudomonadati</taxon>
        <taxon>Bacteroidota</taxon>
        <taxon>Cytophagia</taxon>
        <taxon>Cytophagales</taxon>
        <taxon>Cytophagaceae</taxon>
        <taxon>Spirosoma</taxon>
    </lineage>
</organism>
<protein>
    <submittedName>
        <fullName evidence="3">Gliding motility-associated C-terminal domain-containing protein</fullName>
    </submittedName>
</protein>
<feature type="transmembrane region" description="Helical" evidence="2">
    <location>
        <begin position="12"/>
        <end position="30"/>
    </location>
</feature>
<dbReference type="Pfam" id="PF13585">
    <property type="entry name" value="CHU_C"/>
    <property type="match status" value="1"/>
</dbReference>
<dbReference type="EMBL" id="SBLB01000005">
    <property type="protein sequence ID" value="RYC68529.1"/>
    <property type="molecule type" value="Genomic_DNA"/>
</dbReference>
<evidence type="ECO:0000256" key="1">
    <source>
        <dbReference type="SAM" id="MobiDB-lite"/>
    </source>
</evidence>
<evidence type="ECO:0000313" key="3">
    <source>
        <dbReference type="EMBL" id="RYC68529.1"/>
    </source>
</evidence>
<dbReference type="InterPro" id="IPR026341">
    <property type="entry name" value="T9SS_type_B"/>
</dbReference>
<keyword evidence="2" id="KW-0812">Transmembrane</keyword>
<dbReference type="NCBIfam" id="TIGR04131">
    <property type="entry name" value="Bac_Flav_CTERM"/>
    <property type="match status" value="1"/>
</dbReference>
<evidence type="ECO:0000256" key="2">
    <source>
        <dbReference type="SAM" id="Phobius"/>
    </source>
</evidence>
<feature type="region of interest" description="Disordered" evidence="1">
    <location>
        <begin position="591"/>
        <end position="621"/>
    </location>
</feature>